<protein>
    <recommendedName>
        <fullName evidence="4">Integrase catalytic domain-containing protein</fullName>
    </recommendedName>
</protein>
<evidence type="ECO:0000256" key="1">
    <source>
        <dbReference type="SAM" id="MobiDB-lite"/>
    </source>
</evidence>
<dbReference type="OrthoDB" id="42774at2759"/>
<proteinExistence type="predicted"/>
<organism evidence="2 3">
    <name type="scientific">Thalassiosira oceanica</name>
    <name type="common">Marine diatom</name>
    <dbReference type="NCBI Taxonomy" id="159749"/>
    <lineage>
        <taxon>Eukaryota</taxon>
        <taxon>Sar</taxon>
        <taxon>Stramenopiles</taxon>
        <taxon>Ochrophyta</taxon>
        <taxon>Bacillariophyta</taxon>
        <taxon>Coscinodiscophyceae</taxon>
        <taxon>Thalassiosirophycidae</taxon>
        <taxon>Thalassiosirales</taxon>
        <taxon>Thalassiosiraceae</taxon>
        <taxon>Thalassiosira</taxon>
    </lineage>
</organism>
<feature type="region of interest" description="Disordered" evidence="1">
    <location>
        <begin position="1187"/>
        <end position="1212"/>
    </location>
</feature>
<name>K0S4F8_THAOC</name>
<feature type="compositionally biased region" description="Low complexity" evidence="1">
    <location>
        <begin position="750"/>
        <end position="760"/>
    </location>
</feature>
<dbReference type="PANTHER" id="PTHR11439">
    <property type="entry name" value="GAG-POL-RELATED RETROTRANSPOSON"/>
    <property type="match status" value="1"/>
</dbReference>
<dbReference type="OMA" id="AVWIRII"/>
<dbReference type="GO" id="GO:0003676">
    <property type="term" value="F:nucleic acid binding"/>
    <property type="evidence" value="ECO:0007669"/>
    <property type="project" value="InterPro"/>
</dbReference>
<sequence>MAAIKAEVRRRRSERKAAARRTKIQATLAPLVAALQTHFQQKRDRAQVARQLLLDRRRLAVDRNHQIRHASPQAPLAIGVAAPAPHAPQRRARSADTHVYPRPCRKRGGPGQARLRLRVRFDDPIVTLRYFDQQDQPAAMGESLCADTGASRTLHRASTARRLGLPHLGPSAVHVQMADGAIKSAQHKTTIPFAAPPAACAGEVLADCDLSDNLMGLKGFADTNHTVVFHPGEEGVTVHRSEDVNIVYRAPPVVTGYRDRQGSRMWRIPYRQTGGRQSGYAYAATVLAEDDLQRRTDELASLDKLGGVEHARQVYDLPSIEQAISWLHASLGYPTMATWLAACRAGNLVGFPFADVKYIRKYFPETTETNAGHMNMQRQGVRSTRPRPQPFTLIDASDLRGKKERDVYIKVYEAKETLYSDQTGRFPHTSSSGSKYVMLMVEIDSNAVLVEPLSSRKDAELTRAYKVLLNRVKAAGVRPRKHVLDNEVSEAMKAVIRDECKLELVPPYCHRRNIAEVQIKNFKGHFISVLAGVDPAFPIKLWDKLLPGAELQFNLLRQSNMTPTISAHAHLFGPFDFNRTPIAPLGCACDIHVPVAVRASWGSHARKGWYIGGSDDHYRTHRLVARDTQRDCLSQTVGFKHKSIVAPAKSVGDQVVQALNSFSAAMTRMARARGNVDVSEDMRQLSALAEAARPIAIRHGHVASLPAMDEPVDAPRVDVAPRVRSVPPVATGVPFVPRVHNRIQLQPSVSGGSAPRVGPAAVPPPGAGVTSGVARGPAPIKKEESPARTSRTVSAEATSPSRPASPPQQRKVPRELTRLRADEYKERSRTITLGRTSDGRSRRIAARQARQRDVDEALAATLLSEHDFDTRADAKKRFLDKLRIAANAVLDTDSGKMLKYRELLRHPKLGDDWQVSSANEFGRLFQGIGNRIDKPTNTCFFIHKHEVPADRFKEVTYGKFVCVVRPQKAEPNRCRLVLGGNTIKYPYDVSTPTADMLLFKILLNSVVSTPGAKFMTIDISNFYLNTPMDRYEYVKLHRRDIPDEVFNQYKLHEKMTDDGHVYVEVRKGMYGLPQAGILAQELLEQRLAKHGYRQDKIVPGLWQHDWRPIRFSLVVDDFGVEYVGEEHAQHLIDVLRADYKITEDWEGGKYIGIDLEWDYDKRQVHLSMPDYVIKALEELGYTFPGKRQDSPHPHVAPNYGAKQQFASGPDSSAPLDKDGIRFIQQVIGKFLYLARGVDSTIFVALSSLSSQQAKPTETTMKRARQLLDYLATQEEAILTYSASDMILAVHSDAGYLNEDNARSRAGGHFFLSSNTVHPPNNGAILTVAKIIKNVMSSAAEAELGALYIMAREAVWIRIILERMGYKQPPTPIQTDNATAEGVINHKVQPKQTKAMDMRFHWLRDRELQKQLRFFWRPGTLNHADYFTKHHPAAHHRNVRSEFLTPADRIKFLRLARLTRQKIQASTN</sequence>
<reference evidence="2 3" key="1">
    <citation type="journal article" date="2012" name="Genome Biol.">
        <title>Genome and low-iron response of an oceanic diatom adapted to chronic iron limitation.</title>
        <authorList>
            <person name="Lommer M."/>
            <person name="Specht M."/>
            <person name="Roy A.S."/>
            <person name="Kraemer L."/>
            <person name="Andreson R."/>
            <person name="Gutowska M.A."/>
            <person name="Wolf J."/>
            <person name="Bergner S.V."/>
            <person name="Schilhabel M.B."/>
            <person name="Klostermeier U.C."/>
            <person name="Beiko R.G."/>
            <person name="Rosenstiel P."/>
            <person name="Hippler M."/>
            <person name="Laroche J."/>
        </authorList>
    </citation>
    <scope>NUCLEOTIDE SEQUENCE [LARGE SCALE GENOMIC DNA]</scope>
    <source>
        <strain evidence="2 3">CCMP1005</strain>
    </source>
</reference>
<dbReference type="CDD" id="cd09272">
    <property type="entry name" value="RNase_HI_RT_Ty1"/>
    <property type="match status" value="1"/>
</dbReference>
<dbReference type="Proteomes" id="UP000266841">
    <property type="component" value="Unassembled WGS sequence"/>
</dbReference>
<dbReference type="PANTHER" id="PTHR11439:SF483">
    <property type="entry name" value="PEPTIDE SYNTHASE GLIP-LIKE, PUTATIVE (AFU_ORTHOLOGUE AFUA_3G12920)-RELATED"/>
    <property type="match status" value="1"/>
</dbReference>
<evidence type="ECO:0008006" key="4">
    <source>
        <dbReference type="Google" id="ProtNLM"/>
    </source>
</evidence>
<dbReference type="EMBL" id="AGNL01037061">
    <property type="protein sequence ID" value="EJK53767.1"/>
    <property type="molecule type" value="Genomic_DNA"/>
</dbReference>
<feature type="region of interest" description="Disordered" evidence="1">
    <location>
        <begin position="86"/>
        <end position="110"/>
    </location>
</feature>
<feature type="region of interest" description="Disordered" evidence="1">
    <location>
        <begin position="1"/>
        <end position="21"/>
    </location>
</feature>
<keyword evidence="3" id="KW-1185">Reference proteome</keyword>
<evidence type="ECO:0000313" key="2">
    <source>
        <dbReference type="EMBL" id="EJK53767.1"/>
    </source>
</evidence>
<comment type="caution">
    <text evidence="2">The sequence shown here is derived from an EMBL/GenBank/DDBJ whole genome shotgun (WGS) entry which is preliminary data.</text>
</comment>
<dbReference type="eggNOG" id="KOG0017">
    <property type="taxonomic scope" value="Eukaryota"/>
</dbReference>
<evidence type="ECO:0000313" key="3">
    <source>
        <dbReference type="Proteomes" id="UP000266841"/>
    </source>
</evidence>
<feature type="region of interest" description="Disordered" evidence="1">
    <location>
        <begin position="746"/>
        <end position="850"/>
    </location>
</feature>
<feature type="compositionally biased region" description="Basic and acidic residues" evidence="1">
    <location>
        <begin position="812"/>
        <end position="829"/>
    </location>
</feature>
<dbReference type="Gene3D" id="3.30.420.10">
    <property type="entry name" value="Ribonuclease H-like superfamily/Ribonuclease H"/>
    <property type="match status" value="1"/>
</dbReference>
<feature type="compositionally biased region" description="Basic residues" evidence="1">
    <location>
        <begin position="8"/>
        <end position="21"/>
    </location>
</feature>
<dbReference type="InterPro" id="IPR036397">
    <property type="entry name" value="RNaseH_sf"/>
</dbReference>
<accession>K0S4F8</accession>
<gene>
    <name evidence="2" type="ORF">THAOC_26721</name>
</gene>